<feature type="transmembrane region" description="Helical" evidence="6">
    <location>
        <begin position="150"/>
        <end position="173"/>
    </location>
</feature>
<dbReference type="InterPro" id="IPR044644">
    <property type="entry name" value="DinF-like"/>
</dbReference>
<dbReference type="EMBL" id="CP126211">
    <property type="protein sequence ID" value="WIA12589.1"/>
    <property type="molecule type" value="Genomic_DNA"/>
</dbReference>
<gene>
    <name evidence="7" type="ORF">OEZ85_006246</name>
</gene>
<accession>A0ABY8TUN3</accession>
<dbReference type="Pfam" id="PF01554">
    <property type="entry name" value="MatE"/>
    <property type="match status" value="1"/>
</dbReference>
<protein>
    <recommendedName>
        <fullName evidence="9">Protein DETOXIFICATION</fullName>
    </recommendedName>
</protein>
<feature type="transmembrane region" description="Helical" evidence="6">
    <location>
        <begin position="395"/>
        <end position="416"/>
    </location>
</feature>
<feature type="transmembrane region" description="Helical" evidence="6">
    <location>
        <begin position="75"/>
        <end position="97"/>
    </location>
</feature>
<dbReference type="Proteomes" id="UP001244341">
    <property type="component" value="Chromosome 4b"/>
</dbReference>
<comment type="subcellular location">
    <subcellularLocation>
        <location evidence="1">Membrane</location>
        <topology evidence="1">Multi-pass membrane protein</topology>
    </subcellularLocation>
</comment>
<evidence type="ECO:0000313" key="8">
    <source>
        <dbReference type="Proteomes" id="UP001244341"/>
    </source>
</evidence>
<dbReference type="PANTHER" id="PTHR42893">
    <property type="entry name" value="PROTEIN DETOXIFICATION 44, CHLOROPLASTIC-RELATED"/>
    <property type="match status" value="1"/>
</dbReference>
<feature type="transmembrane region" description="Helical" evidence="6">
    <location>
        <begin position="179"/>
        <end position="199"/>
    </location>
</feature>
<feature type="transmembrane region" description="Helical" evidence="6">
    <location>
        <begin position="339"/>
        <end position="358"/>
    </location>
</feature>
<keyword evidence="4 6" id="KW-1133">Transmembrane helix</keyword>
<keyword evidence="5 6" id="KW-0472">Membrane</keyword>
<evidence type="ECO:0000256" key="5">
    <source>
        <dbReference type="ARBA" id="ARBA00023136"/>
    </source>
</evidence>
<comment type="similarity">
    <text evidence="2">Belongs to the multi antimicrobial extrusion (MATE) (TC 2.A.66.1) family.</text>
</comment>
<organism evidence="7 8">
    <name type="scientific">Tetradesmus obliquus</name>
    <name type="common">Green alga</name>
    <name type="synonym">Acutodesmus obliquus</name>
    <dbReference type="NCBI Taxonomy" id="3088"/>
    <lineage>
        <taxon>Eukaryota</taxon>
        <taxon>Viridiplantae</taxon>
        <taxon>Chlorophyta</taxon>
        <taxon>core chlorophytes</taxon>
        <taxon>Chlorophyceae</taxon>
        <taxon>CS clade</taxon>
        <taxon>Sphaeropleales</taxon>
        <taxon>Scenedesmaceae</taxon>
        <taxon>Tetradesmus</taxon>
    </lineage>
</organism>
<reference evidence="7 8" key="1">
    <citation type="submission" date="2023-05" db="EMBL/GenBank/DDBJ databases">
        <title>A 100% complete, gapless, phased diploid assembly of the Scenedesmus obliquus UTEX 3031 genome.</title>
        <authorList>
            <person name="Biondi T.C."/>
            <person name="Hanschen E.R."/>
            <person name="Kwon T."/>
            <person name="Eng W."/>
            <person name="Kruse C.P.S."/>
            <person name="Koehler S.I."/>
            <person name="Kunde Y."/>
            <person name="Gleasner C.D."/>
            <person name="You Mak K.T."/>
            <person name="Polle J."/>
            <person name="Hovde B.T."/>
            <person name="Starkenburg S.R."/>
        </authorList>
    </citation>
    <scope>NUCLEOTIDE SEQUENCE [LARGE SCALE GENOMIC DNA]</scope>
    <source>
        <strain evidence="7 8">DOE0152z</strain>
    </source>
</reference>
<evidence type="ECO:0008006" key="9">
    <source>
        <dbReference type="Google" id="ProtNLM"/>
    </source>
</evidence>
<feature type="transmembrane region" description="Helical" evidence="6">
    <location>
        <begin position="365"/>
        <end position="383"/>
    </location>
</feature>
<feature type="transmembrane region" description="Helical" evidence="6">
    <location>
        <begin position="43"/>
        <end position="63"/>
    </location>
</feature>
<dbReference type="InterPro" id="IPR002528">
    <property type="entry name" value="MATE_fam"/>
</dbReference>
<evidence type="ECO:0000256" key="4">
    <source>
        <dbReference type="ARBA" id="ARBA00022989"/>
    </source>
</evidence>
<evidence type="ECO:0000256" key="1">
    <source>
        <dbReference type="ARBA" id="ARBA00004141"/>
    </source>
</evidence>
<feature type="transmembrane region" description="Helical" evidence="6">
    <location>
        <begin position="296"/>
        <end position="319"/>
    </location>
</feature>
<proteinExistence type="inferred from homology"/>
<evidence type="ECO:0000256" key="2">
    <source>
        <dbReference type="ARBA" id="ARBA00010199"/>
    </source>
</evidence>
<name>A0ABY8TUN3_TETOB</name>
<dbReference type="PANTHER" id="PTHR42893:SF9">
    <property type="entry name" value="PROTEIN DETOXIFICATION 46, CHLOROPLASTIC"/>
    <property type="match status" value="1"/>
</dbReference>
<sequence>MAAFMGPAVIIPLGDPMMTLTDTIFIGQCAGTKELAAMGPANIIFSFCQYIFQALQIAAISLISDDLRRGQSTRAEHTFSVAIGLAVMSGVAVMLLMEVAADQLIGCTGADPVLVPLAASYMRIRALAQPAVLLTMVCQGGQLAQQDSRTPALAVALSVAVNVCSNLVAVAWLGLGLQGAAATTVTTQLLGCAVLVLVARRSGGLTPGLRLPSLPDLQAFAATMGPLSVTYVCKNLCYILLQAAAASLSWVQLAAHQAVFSVWNLLAFTTTPLEQAALAFVPAAAPGWQQRATVQLLLSIAVVIGIACGLLATGVPLLAPQLLTRDPAVWQHMASVAPLALVAMLLTAADVGASGVLLARRDLAYIARAYCVTLSSLWLFMWLGAKQPGWGLQGVWAGLVLFFSLRCCQSLGRLLWLGRGSKGLGVDGVQPA</sequence>
<evidence type="ECO:0000256" key="6">
    <source>
        <dbReference type="SAM" id="Phobius"/>
    </source>
</evidence>
<evidence type="ECO:0000256" key="3">
    <source>
        <dbReference type="ARBA" id="ARBA00022692"/>
    </source>
</evidence>
<evidence type="ECO:0000313" key="7">
    <source>
        <dbReference type="EMBL" id="WIA12589.1"/>
    </source>
</evidence>
<keyword evidence="3 6" id="KW-0812">Transmembrane</keyword>
<keyword evidence="8" id="KW-1185">Reference proteome</keyword>